<evidence type="ECO:0000313" key="1">
    <source>
        <dbReference type="EMBL" id="KNZ47623.1"/>
    </source>
</evidence>
<organism evidence="1 2">
    <name type="scientific">Puccinia sorghi</name>
    <dbReference type="NCBI Taxonomy" id="27349"/>
    <lineage>
        <taxon>Eukaryota</taxon>
        <taxon>Fungi</taxon>
        <taxon>Dikarya</taxon>
        <taxon>Basidiomycota</taxon>
        <taxon>Pucciniomycotina</taxon>
        <taxon>Pucciniomycetes</taxon>
        <taxon>Pucciniales</taxon>
        <taxon>Pucciniaceae</taxon>
        <taxon>Puccinia</taxon>
    </lineage>
</organism>
<evidence type="ECO:0000313" key="2">
    <source>
        <dbReference type="Proteomes" id="UP000037035"/>
    </source>
</evidence>
<comment type="caution">
    <text evidence="1">The sequence shown here is derived from an EMBL/GenBank/DDBJ whole genome shotgun (WGS) entry which is preliminary data.</text>
</comment>
<reference evidence="1 2" key="1">
    <citation type="submission" date="2015-08" db="EMBL/GenBank/DDBJ databases">
        <title>Next Generation Sequencing and Analysis of the Genome of Puccinia sorghi L Schw, the Causal Agent of Maize Common Rust.</title>
        <authorList>
            <person name="Rochi L."/>
            <person name="Burguener G."/>
            <person name="Darino M."/>
            <person name="Turjanski A."/>
            <person name="Kreff E."/>
            <person name="Dieguez M.J."/>
            <person name="Sacco F."/>
        </authorList>
    </citation>
    <scope>NUCLEOTIDE SEQUENCE [LARGE SCALE GENOMIC DNA]</scope>
    <source>
        <strain evidence="1 2">RO10H11247</strain>
    </source>
</reference>
<sequence length="30" mass="3534">MRDTTSIEEASDFFSVQLQHLAPGVFEEYW</sequence>
<protein>
    <submittedName>
        <fullName evidence="1">Uncharacterized protein</fullName>
    </submittedName>
</protein>
<proteinExistence type="predicted"/>
<dbReference type="AlphaFoldDB" id="A0A0L6UGF9"/>
<dbReference type="EMBL" id="LAVV01011576">
    <property type="protein sequence ID" value="KNZ47623.1"/>
    <property type="molecule type" value="Genomic_DNA"/>
</dbReference>
<keyword evidence="2" id="KW-1185">Reference proteome</keyword>
<dbReference type="VEuPathDB" id="FungiDB:VP01_6271g1"/>
<gene>
    <name evidence="1" type="ORF">VP01_6271g1</name>
</gene>
<accession>A0A0L6UGF9</accession>
<dbReference type="Proteomes" id="UP000037035">
    <property type="component" value="Unassembled WGS sequence"/>
</dbReference>
<name>A0A0L6UGF9_9BASI</name>